<reference evidence="1" key="1">
    <citation type="submission" date="2014-09" db="EMBL/GenBank/DDBJ databases">
        <authorList>
            <person name="Magalhaes I.L.F."/>
            <person name="Oliveira U."/>
            <person name="Santos F.R."/>
            <person name="Vidigal T.H.D.A."/>
            <person name="Brescovit A.D."/>
            <person name="Santos A.J."/>
        </authorList>
    </citation>
    <scope>NUCLEOTIDE SEQUENCE</scope>
    <source>
        <tissue evidence="1">Shoot tissue taken approximately 20 cm above the soil surface</tissue>
    </source>
</reference>
<evidence type="ECO:0000313" key="1">
    <source>
        <dbReference type="EMBL" id="JAD36953.1"/>
    </source>
</evidence>
<name>A0A0A8ZGW9_ARUDO</name>
<dbReference type="EMBL" id="GBRH01260942">
    <property type="protein sequence ID" value="JAD36953.1"/>
    <property type="molecule type" value="Transcribed_RNA"/>
</dbReference>
<accession>A0A0A8ZGW9</accession>
<proteinExistence type="predicted"/>
<sequence length="19" mass="2287">MIHQVPDYNSFFCLVKFTP</sequence>
<protein>
    <submittedName>
        <fullName evidence="1">Uncharacterized protein</fullName>
    </submittedName>
</protein>
<dbReference type="AlphaFoldDB" id="A0A0A8ZGW9"/>
<organism evidence="1">
    <name type="scientific">Arundo donax</name>
    <name type="common">Giant reed</name>
    <name type="synonym">Donax arundinaceus</name>
    <dbReference type="NCBI Taxonomy" id="35708"/>
    <lineage>
        <taxon>Eukaryota</taxon>
        <taxon>Viridiplantae</taxon>
        <taxon>Streptophyta</taxon>
        <taxon>Embryophyta</taxon>
        <taxon>Tracheophyta</taxon>
        <taxon>Spermatophyta</taxon>
        <taxon>Magnoliopsida</taxon>
        <taxon>Liliopsida</taxon>
        <taxon>Poales</taxon>
        <taxon>Poaceae</taxon>
        <taxon>PACMAD clade</taxon>
        <taxon>Arundinoideae</taxon>
        <taxon>Arundineae</taxon>
        <taxon>Arundo</taxon>
    </lineage>
</organism>
<reference evidence="1" key="2">
    <citation type="journal article" date="2015" name="Data Brief">
        <title>Shoot transcriptome of the giant reed, Arundo donax.</title>
        <authorList>
            <person name="Barrero R.A."/>
            <person name="Guerrero F.D."/>
            <person name="Moolhuijzen P."/>
            <person name="Goolsby J.A."/>
            <person name="Tidwell J."/>
            <person name="Bellgard S.E."/>
            <person name="Bellgard M.I."/>
        </authorList>
    </citation>
    <scope>NUCLEOTIDE SEQUENCE</scope>
    <source>
        <tissue evidence="1">Shoot tissue taken approximately 20 cm above the soil surface</tissue>
    </source>
</reference>